<keyword evidence="2" id="KW-0325">Glycoprotein</keyword>
<sequence length="504" mass="58357">MLIVSWLEMPANMRPLLIMAYFNQPDFTVHFKENEKISKELEQIDSMLDYLFNTLHNLGSLNCINTIVLSDHGMSYFFSFLQFSRLILQKNIFITKYLGMQKINYRYYMDGMIDTKDILFANGVVAQIYFPKETNSTLPDKIMETMEELKCPDSAHYRVYDKQRIPVRYHFKKSNRIGDIILDGQPGTIFYENYDADYNKTYDHGYDYILPSMHAIFFAYGPNIVRSLVLKPFQNIELFNLMIALLKINPDRSPPNNGTYGRLNNVLDNIPINNPRRFEPLKECTISDNIENENTCLHDMSLLVSGDNEISDSNFTVALIERIISTTTISRSLPGDKSSEWIATSLSVKDTNDLKVNLHRDFVKEITSEYAELYNEIVVISGPIYDYDDKASGLHSKRNSTPSHIFRVIFRCKDSKWLRDELECENTNSLDVLSFILPNVPGDYNCLDPLSYLSANKANLRDIELLTGLQFLPTSRLPEDQLYSDEFSVTLRTLLPEDLWMDEK</sequence>
<gene>
    <name evidence="3" type="ORF">X798_06023</name>
</gene>
<protein>
    <submittedName>
        <fullName evidence="3">Uncharacterized protein</fullName>
    </submittedName>
</protein>
<dbReference type="Gene3D" id="3.40.570.10">
    <property type="entry name" value="Extracellular Endonuclease, subunit A"/>
    <property type="match status" value="1"/>
</dbReference>
<dbReference type="OrthoDB" id="415411at2759"/>
<dbReference type="InterPro" id="IPR044925">
    <property type="entry name" value="His-Me_finger_sf"/>
</dbReference>
<dbReference type="Pfam" id="PF01663">
    <property type="entry name" value="Phosphodiest"/>
    <property type="match status" value="1"/>
</dbReference>
<dbReference type="GO" id="GO:0055120">
    <property type="term" value="C:striated muscle dense body"/>
    <property type="evidence" value="ECO:0007669"/>
    <property type="project" value="TreeGrafter"/>
</dbReference>
<dbReference type="SUPFAM" id="SSF53649">
    <property type="entry name" value="Alkaline phosphatase-like"/>
    <property type="match status" value="1"/>
</dbReference>
<dbReference type="GO" id="GO:0016787">
    <property type="term" value="F:hydrolase activity"/>
    <property type="evidence" value="ECO:0007669"/>
    <property type="project" value="UniProtKB-KW"/>
</dbReference>
<organism evidence="3 4">
    <name type="scientific">Onchocerca flexuosa</name>
    <dbReference type="NCBI Taxonomy" id="387005"/>
    <lineage>
        <taxon>Eukaryota</taxon>
        <taxon>Metazoa</taxon>
        <taxon>Ecdysozoa</taxon>
        <taxon>Nematoda</taxon>
        <taxon>Chromadorea</taxon>
        <taxon>Rhabditida</taxon>
        <taxon>Spirurina</taxon>
        <taxon>Spiruromorpha</taxon>
        <taxon>Filarioidea</taxon>
        <taxon>Onchocercidae</taxon>
        <taxon>Onchocerca</taxon>
    </lineage>
</organism>
<accession>A0A238BQX1</accession>
<dbReference type="PANTHER" id="PTHR10151">
    <property type="entry name" value="ECTONUCLEOTIDE PYROPHOSPHATASE/PHOSPHODIESTERASE"/>
    <property type="match status" value="1"/>
</dbReference>
<dbReference type="PANTHER" id="PTHR10151:SF114">
    <property type="entry name" value="ECTONUCLEOTIDE PYROPHOSPHATASE_PHOSPHODIESTERASE C27A7.3"/>
    <property type="match status" value="1"/>
</dbReference>
<dbReference type="GO" id="GO:0016529">
    <property type="term" value="C:sarcoplasmic reticulum"/>
    <property type="evidence" value="ECO:0007669"/>
    <property type="project" value="TreeGrafter"/>
</dbReference>
<dbReference type="Proteomes" id="UP000242913">
    <property type="component" value="Unassembled WGS sequence"/>
</dbReference>
<dbReference type="SUPFAM" id="SSF54060">
    <property type="entry name" value="His-Me finger endonucleases"/>
    <property type="match status" value="1"/>
</dbReference>
<dbReference type="Gene3D" id="3.40.720.10">
    <property type="entry name" value="Alkaline Phosphatase, subunit A"/>
    <property type="match status" value="1"/>
</dbReference>
<evidence type="ECO:0000256" key="1">
    <source>
        <dbReference type="ARBA" id="ARBA00022801"/>
    </source>
</evidence>
<proteinExistence type="predicted"/>
<dbReference type="InterPro" id="IPR044929">
    <property type="entry name" value="DNA/RNA_non-sp_Endonuclease_sf"/>
</dbReference>
<evidence type="ECO:0000256" key="2">
    <source>
        <dbReference type="ARBA" id="ARBA00023180"/>
    </source>
</evidence>
<evidence type="ECO:0000313" key="3">
    <source>
        <dbReference type="EMBL" id="OZC06978.1"/>
    </source>
</evidence>
<name>A0A238BQX1_9BILA</name>
<dbReference type="InterPro" id="IPR017850">
    <property type="entry name" value="Alkaline_phosphatase_core_sf"/>
</dbReference>
<dbReference type="AlphaFoldDB" id="A0A238BQX1"/>
<dbReference type="EMBL" id="KZ270049">
    <property type="protein sequence ID" value="OZC06978.1"/>
    <property type="molecule type" value="Genomic_DNA"/>
</dbReference>
<dbReference type="GO" id="GO:0031674">
    <property type="term" value="C:I band"/>
    <property type="evidence" value="ECO:0007669"/>
    <property type="project" value="TreeGrafter"/>
</dbReference>
<dbReference type="InterPro" id="IPR002591">
    <property type="entry name" value="Phosphodiest/P_Trfase"/>
</dbReference>
<keyword evidence="4" id="KW-1185">Reference proteome</keyword>
<reference evidence="3 4" key="1">
    <citation type="submission" date="2015-12" db="EMBL/GenBank/DDBJ databases">
        <title>Draft genome of the nematode, Onchocerca flexuosa.</title>
        <authorList>
            <person name="Mitreva M."/>
        </authorList>
    </citation>
    <scope>NUCLEOTIDE SEQUENCE [LARGE SCALE GENOMIC DNA]</scope>
    <source>
        <strain evidence="3">Red Deer</strain>
    </source>
</reference>
<evidence type="ECO:0000313" key="4">
    <source>
        <dbReference type="Proteomes" id="UP000242913"/>
    </source>
</evidence>
<keyword evidence="1" id="KW-0378">Hydrolase</keyword>